<feature type="compositionally biased region" description="Acidic residues" evidence="1">
    <location>
        <begin position="386"/>
        <end position="397"/>
    </location>
</feature>
<feature type="compositionally biased region" description="Basic and acidic residues" evidence="1">
    <location>
        <begin position="230"/>
        <end position="249"/>
    </location>
</feature>
<feature type="compositionally biased region" description="Low complexity" evidence="1">
    <location>
        <begin position="896"/>
        <end position="933"/>
    </location>
</feature>
<evidence type="ECO:0000313" key="3">
    <source>
        <dbReference type="EMBL" id="KAJ3985752.1"/>
    </source>
</evidence>
<feature type="compositionally biased region" description="Low complexity" evidence="1">
    <location>
        <begin position="1252"/>
        <end position="1298"/>
    </location>
</feature>
<evidence type="ECO:0000256" key="2">
    <source>
        <dbReference type="SAM" id="Phobius"/>
    </source>
</evidence>
<evidence type="ECO:0000313" key="4">
    <source>
        <dbReference type="Proteomes" id="UP001163850"/>
    </source>
</evidence>
<feature type="compositionally biased region" description="Low complexity" evidence="1">
    <location>
        <begin position="1087"/>
        <end position="1121"/>
    </location>
</feature>
<feature type="compositionally biased region" description="Basic residues" evidence="1">
    <location>
        <begin position="292"/>
        <end position="301"/>
    </location>
</feature>
<feature type="compositionally biased region" description="Acidic residues" evidence="1">
    <location>
        <begin position="250"/>
        <end position="260"/>
    </location>
</feature>
<dbReference type="Proteomes" id="UP001163850">
    <property type="component" value="Unassembled WGS sequence"/>
</dbReference>
<feature type="compositionally biased region" description="Polar residues" evidence="1">
    <location>
        <begin position="864"/>
        <end position="873"/>
    </location>
</feature>
<feature type="region of interest" description="Disordered" evidence="1">
    <location>
        <begin position="948"/>
        <end position="1309"/>
    </location>
</feature>
<evidence type="ECO:0000256" key="1">
    <source>
        <dbReference type="SAM" id="MobiDB-lite"/>
    </source>
</evidence>
<accession>A0AA38UVC5</accession>
<feature type="compositionally biased region" description="Basic and acidic residues" evidence="1">
    <location>
        <begin position="302"/>
        <end position="324"/>
    </location>
</feature>
<keyword evidence="2" id="KW-0812">Transmembrane</keyword>
<organism evidence="3 4">
    <name type="scientific">Lentinula detonsa</name>
    <dbReference type="NCBI Taxonomy" id="2804962"/>
    <lineage>
        <taxon>Eukaryota</taxon>
        <taxon>Fungi</taxon>
        <taxon>Dikarya</taxon>
        <taxon>Basidiomycota</taxon>
        <taxon>Agaricomycotina</taxon>
        <taxon>Agaricomycetes</taxon>
        <taxon>Agaricomycetidae</taxon>
        <taxon>Agaricales</taxon>
        <taxon>Marasmiineae</taxon>
        <taxon>Omphalotaceae</taxon>
        <taxon>Lentinula</taxon>
    </lineage>
</organism>
<protein>
    <submittedName>
        <fullName evidence="3">Uncharacterized protein</fullName>
    </submittedName>
</protein>
<feature type="compositionally biased region" description="Polar residues" evidence="1">
    <location>
        <begin position="948"/>
        <end position="957"/>
    </location>
</feature>
<feature type="compositionally biased region" description="Polar residues" evidence="1">
    <location>
        <begin position="1065"/>
        <end position="1079"/>
    </location>
</feature>
<gene>
    <name evidence="3" type="ORF">F5890DRAFT_1552876</name>
</gene>
<feature type="transmembrane region" description="Helical" evidence="2">
    <location>
        <begin position="34"/>
        <end position="55"/>
    </location>
</feature>
<feature type="compositionally biased region" description="Low complexity" evidence="1">
    <location>
        <begin position="958"/>
        <end position="992"/>
    </location>
</feature>
<sequence>MAIGDDYSDILGSDTLPVRQKPESNSFSFPVKTIFTLALLLVGYIIAARAWRYILRWREKSYRLSLRRRHGIPDNDHRPFNVAYAAVQRAKEQKEKENARIRRADLAAASAVSSQESLPDQVRHRPGKFSSFLCRGCATELHPGNQRGVDSSRSGAPVGGFPGRYNPISMNSYLTMPSASQSQSNRVTFADGYNTSASPLDAHAELASPSKRSGRKSLGILKLNDDLRKRERANDDEVEDPAKKTRLEGDESVDGDEEAEWQNSHDLRDTNSIRGSKRGLGEDDEGDLGSSKRTRGKRQRKVSGDKESSRHYDMDIDAEGDPKSPYRGKKRDRDEAGSSDSGELEQHNDDAEFEIEEEKARQRKRRNKRRSDANTNSRGKKRDRDLEDELGESDDESGTASQQILRKKRGKRTSDDEKLSDVSMEDSSSISTKGRKIGETWTSNGVQYKIGPNGQRLRFELVKKARQKFVMPIDSVHPDRRANLEVYVEAWLTEEEYREAKAQYLLSWQESPKGSAEPETPPPTTPVISSTRTGKHLLWESTMSTPVSQAHDNPFESAKTSTQQMSITNNAAASRRIASAVRSTVGGSKTPVSSNIAPPSPSLMDSTNMRSPRTYKQFSKWEKQDLEAKAMMRMRESNRKKEEEKEKEMIAPAPPAVPKITLTPAADTGLATKLPGFSLPGTSTGPKLSFNAPATSSPLAGGENKTEAAKPPTSATPSFSFTKPSAASTPAPAQVPSTSPASQTPVSANVSHAPPANAPAFSFGPPAGTSKAAIADKPKPTVGLGLPSSGLSTSPAPQPAASFNTPNVAAPSSTPAPPKFSFNLPPKPAAAPSVMTEQNKDVPASNGAPSAGSLLSRLGGSAPTSQSNTSAPTMPSAFSFGKPVAPAFNTAPSPSPSGGAFSAALSPSPFGGASSTSNTAAQQSSQPATSSAAAAPIKFSFLGGTNKTFSSSSAPFGNTNVNNASTTTTSVTPSSLSGALNPVPTSSNATSPAPSPFGFGNNKPQPTEERSMPSTTPAPKPNFGTPTSSSNAANPAPSLFGSGNNKPTGEGSTSSTTPALKFNFGTPTSSWGATPNNGNVPGAGQQSATSNPTPSAAPSPFGTSSAFGGNSAFGSGNSAPNKQDNAPKSAFAFGTSSTPSPFGTASSGNNNVFGNSTSPFGAKPTISDVAPKPTPPAMFSKPSETKSSTAHGTAFSFGSPAPAASSATPGATPLAFGLSSNAFGTPAGEAPKSAFFGNSSTPAGSPAKSAFSFGSAAPTGTSGAPGGSSFSFGTPAGGNQSTSVFGGGSSTPTSFSAFANKPAGPEAAK</sequence>
<reference evidence="3" key="1">
    <citation type="submission" date="2022-08" db="EMBL/GenBank/DDBJ databases">
        <authorList>
            <consortium name="DOE Joint Genome Institute"/>
            <person name="Min B."/>
            <person name="Riley R."/>
            <person name="Sierra-Patev S."/>
            <person name="Naranjo-Ortiz M."/>
            <person name="Looney B."/>
            <person name="Konkel Z."/>
            <person name="Slot J.C."/>
            <person name="Sakamoto Y."/>
            <person name="Steenwyk J.L."/>
            <person name="Rokas A."/>
            <person name="Carro J."/>
            <person name="Camarero S."/>
            <person name="Ferreira P."/>
            <person name="Molpeceres G."/>
            <person name="Ruiz-Duenas F.J."/>
            <person name="Serrano A."/>
            <person name="Henrissat B."/>
            <person name="Drula E."/>
            <person name="Hughes K.W."/>
            <person name="Mata J.L."/>
            <person name="Ishikawa N.K."/>
            <person name="Vargas-Isla R."/>
            <person name="Ushijima S."/>
            <person name="Smith C.A."/>
            <person name="Ahrendt S."/>
            <person name="Andreopoulos W."/>
            <person name="He G."/>
            <person name="Labutti K."/>
            <person name="Lipzen A."/>
            <person name="Ng V."/>
            <person name="Sandor L."/>
            <person name="Barry K."/>
            <person name="Martinez A.T."/>
            <person name="Xiao Y."/>
            <person name="Gibbons J.G."/>
            <person name="Terashima K."/>
            <person name="Hibbett D.S."/>
            <person name="Grigoriev I.V."/>
        </authorList>
    </citation>
    <scope>NUCLEOTIDE SEQUENCE</scope>
    <source>
        <strain evidence="3">TFB7829</strain>
    </source>
</reference>
<feature type="compositionally biased region" description="Polar residues" evidence="1">
    <location>
        <begin position="1134"/>
        <end position="1159"/>
    </location>
</feature>
<feature type="compositionally biased region" description="Polar residues" evidence="1">
    <location>
        <begin position="1041"/>
        <end position="1051"/>
    </location>
</feature>
<comment type="caution">
    <text evidence="3">The sequence shown here is derived from an EMBL/GenBank/DDBJ whole genome shotgun (WGS) entry which is preliminary data.</text>
</comment>
<proteinExistence type="predicted"/>
<keyword evidence="2" id="KW-1133">Transmembrane helix</keyword>
<feature type="compositionally biased region" description="Low complexity" evidence="1">
    <location>
        <begin position="847"/>
        <end position="863"/>
    </location>
</feature>
<feature type="compositionally biased region" description="Low complexity" evidence="1">
    <location>
        <begin position="724"/>
        <end position="743"/>
    </location>
</feature>
<feature type="region of interest" description="Disordered" evidence="1">
    <location>
        <begin position="511"/>
        <end position="530"/>
    </location>
</feature>
<dbReference type="EMBL" id="MU801955">
    <property type="protein sequence ID" value="KAJ3985752.1"/>
    <property type="molecule type" value="Genomic_DNA"/>
</dbReference>
<feature type="compositionally biased region" description="Low complexity" evidence="1">
    <location>
        <begin position="780"/>
        <end position="795"/>
    </location>
</feature>
<feature type="compositionally biased region" description="Polar residues" evidence="1">
    <location>
        <begin position="586"/>
        <end position="617"/>
    </location>
</feature>
<feature type="compositionally biased region" description="Low complexity" evidence="1">
    <location>
        <begin position="421"/>
        <end position="431"/>
    </location>
</feature>
<feature type="region of interest" description="Disordered" evidence="1">
    <location>
        <begin position="582"/>
        <end position="933"/>
    </location>
</feature>
<feature type="compositionally biased region" description="Polar residues" evidence="1">
    <location>
        <begin position="713"/>
        <end position="723"/>
    </location>
</feature>
<feature type="compositionally biased region" description="Low complexity" evidence="1">
    <location>
        <begin position="1025"/>
        <end position="1038"/>
    </location>
</feature>
<feature type="region of interest" description="Disordered" evidence="1">
    <location>
        <begin position="143"/>
        <end position="163"/>
    </location>
</feature>
<feature type="compositionally biased region" description="Low complexity" evidence="1">
    <location>
        <begin position="1194"/>
        <end position="1213"/>
    </location>
</feature>
<name>A0AA38UVC5_9AGAR</name>
<keyword evidence="2" id="KW-0472">Membrane</keyword>
<feature type="compositionally biased region" description="Polar residues" evidence="1">
    <location>
        <begin position="680"/>
        <end position="698"/>
    </location>
</feature>
<feature type="compositionally biased region" description="Polar residues" evidence="1">
    <location>
        <begin position="801"/>
        <end position="813"/>
    </location>
</feature>
<feature type="compositionally biased region" description="Basic and acidic residues" evidence="1">
    <location>
        <begin position="619"/>
        <end position="649"/>
    </location>
</feature>
<feature type="region of interest" description="Disordered" evidence="1">
    <location>
        <begin position="230"/>
        <end position="446"/>
    </location>
</feature>